<gene>
    <name evidence="1" type="ORF">HPB50_011352</name>
</gene>
<protein>
    <submittedName>
        <fullName evidence="1">Uncharacterized protein</fullName>
    </submittedName>
</protein>
<name>A0ACB7TG97_HYAAI</name>
<keyword evidence="2" id="KW-1185">Reference proteome</keyword>
<evidence type="ECO:0000313" key="2">
    <source>
        <dbReference type="Proteomes" id="UP000821845"/>
    </source>
</evidence>
<dbReference type="EMBL" id="CM023481">
    <property type="protein sequence ID" value="KAH6946055.1"/>
    <property type="molecule type" value="Genomic_DNA"/>
</dbReference>
<reference evidence="1" key="1">
    <citation type="submission" date="2020-05" db="EMBL/GenBank/DDBJ databases">
        <title>Large-scale comparative analyses of tick genomes elucidate their genetic diversity and vector capacities.</title>
        <authorList>
            <person name="Jia N."/>
            <person name="Wang J."/>
            <person name="Shi W."/>
            <person name="Du L."/>
            <person name="Sun Y."/>
            <person name="Zhan W."/>
            <person name="Jiang J."/>
            <person name="Wang Q."/>
            <person name="Zhang B."/>
            <person name="Ji P."/>
            <person name="Sakyi L.B."/>
            <person name="Cui X."/>
            <person name="Yuan T."/>
            <person name="Jiang B."/>
            <person name="Yang W."/>
            <person name="Lam T.T.-Y."/>
            <person name="Chang Q."/>
            <person name="Ding S."/>
            <person name="Wang X."/>
            <person name="Zhu J."/>
            <person name="Ruan X."/>
            <person name="Zhao L."/>
            <person name="Wei J."/>
            <person name="Que T."/>
            <person name="Du C."/>
            <person name="Cheng J."/>
            <person name="Dai P."/>
            <person name="Han X."/>
            <person name="Huang E."/>
            <person name="Gao Y."/>
            <person name="Liu J."/>
            <person name="Shao H."/>
            <person name="Ye R."/>
            <person name="Li L."/>
            <person name="Wei W."/>
            <person name="Wang X."/>
            <person name="Wang C."/>
            <person name="Yang T."/>
            <person name="Huo Q."/>
            <person name="Li W."/>
            <person name="Guo W."/>
            <person name="Chen H."/>
            <person name="Zhou L."/>
            <person name="Ni X."/>
            <person name="Tian J."/>
            <person name="Zhou Y."/>
            <person name="Sheng Y."/>
            <person name="Liu T."/>
            <person name="Pan Y."/>
            <person name="Xia L."/>
            <person name="Li J."/>
            <person name="Zhao F."/>
            <person name="Cao W."/>
        </authorList>
    </citation>
    <scope>NUCLEOTIDE SEQUENCE</scope>
    <source>
        <strain evidence="1">Hyas-2018</strain>
    </source>
</reference>
<evidence type="ECO:0000313" key="1">
    <source>
        <dbReference type="EMBL" id="KAH6946055.1"/>
    </source>
</evidence>
<comment type="caution">
    <text evidence="1">The sequence shown here is derived from an EMBL/GenBank/DDBJ whole genome shotgun (WGS) entry which is preliminary data.</text>
</comment>
<dbReference type="Proteomes" id="UP000821845">
    <property type="component" value="Chromosome 1"/>
</dbReference>
<sequence>MPQLDANPQLLKAPRAIPPMVRCAIGGTARHRTGEATQVAPAPDSSPRPRGLHRGPKASHSLRALTFVPADRVGDAIRAYLGDQTTAHVQVWPIWEQNIIICSTTVLPQAQQLLGDFQLLVGDQQLPVRG</sequence>
<organism evidence="1 2">
    <name type="scientific">Hyalomma asiaticum</name>
    <name type="common">Tick</name>
    <dbReference type="NCBI Taxonomy" id="266040"/>
    <lineage>
        <taxon>Eukaryota</taxon>
        <taxon>Metazoa</taxon>
        <taxon>Ecdysozoa</taxon>
        <taxon>Arthropoda</taxon>
        <taxon>Chelicerata</taxon>
        <taxon>Arachnida</taxon>
        <taxon>Acari</taxon>
        <taxon>Parasitiformes</taxon>
        <taxon>Ixodida</taxon>
        <taxon>Ixodoidea</taxon>
        <taxon>Ixodidae</taxon>
        <taxon>Hyalomminae</taxon>
        <taxon>Hyalomma</taxon>
    </lineage>
</organism>
<proteinExistence type="predicted"/>
<accession>A0ACB7TG97</accession>